<sequence length="298" mass="34245">MKPLEQMNIVDDFLAGSLIGHKEYGEAASRYILSCILNRKIGKLNVVTQKFLIGDNPERHGIRMDVYLDEEEGEIFDVEPDKNNNAKDIASLPKRARFYHDKIDTANLRSGSNYDDLRDVIVIFIMPYDPFGLDRMVYTVKKCCVEVPDMPYDDGDRTIFLYTGGTEGHPTEQLRQLLHYMENSVEENACTKELQELHKMVVAVKQDGEVGIAYMKSFEIEEKIRREGEERGREEGIQEGIQKGIREGMHGMIRTCRRFKQTDAQIVQLLQEELNLTREQAEDALAKYTPASDEKVTQ</sequence>
<organism evidence="1 2">
    <name type="scientific">[Bacteroides] pectinophilus ATCC 43243</name>
    <dbReference type="NCBI Taxonomy" id="483218"/>
    <lineage>
        <taxon>Bacteria</taxon>
        <taxon>Bacillati</taxon>
        <taxon>Bacillota</taxon>
        <taxon>Clostridia</taxon>
        <taxon>Eubacteriales</taxon>
    </lineage>
</organism>
<dbReference type="AlphaFoldDB" id="B7AWA0"/>
<keyword evidence="2" id="KW-1185">Reference proteome</keyword>
<dbReference type="STRING" id="483218.BACPEC_03000"/>
<dbReference type="Proteomes" id="UP000003136">
    <property type="component" value="Unassembled WGS sequence"/>
</dbReference>
<dbReference type="eggNOG" id="COG5464">
    <property type="taxonomic scope" value="Bacteria"/>
</dbReference>
<gene>
    <name evidence="1" type="ORF">BACPEC_03000</name>
</gene>
<proteinExistence type="predicted"/>
<evidence type="ECO:0008006" key="3">
    <source>
        <dbReference type="Google" id="ProtNLM"/>
    </source>
</evidence>
<evidence type="ECO:0000313" key="1">
    <source>
        <dbReference type="EMBL" id="EEC56491.1"/>
    </source>
</evidence>
<dbReference type="InterPro" id="IPR010106">
    <property type="entry name" value="RpnA"/>
</dbReference>
<protein>
    <recommendedName>
        <fullName evidence="3">Rpn family recombination-promoting nuclease/putative transposase</fullName>
    </recommendedName>
</protein>
<dbReference type="HOGENOM" id="CLU_071023_2_2_9"/>
<dbReference type="EMBL" id="ABVQ01000037">
    <property type="protein sequence ID" value="EEC56491.1"/>
    <property type="molecule type" value="Genomic_DNA"/>
</dbReference>
<comment type="caution">
    <text evidence="1">The sequence shown here is derived from an EMBL/GenBank/DDBJ whole genome shotgun (WGS) entry which is preliminary data.</text>
</comment>
<name>B7AWA0_9FIRM</name>
<reference evidence="1 2" key="1">
    <citation type="submission" date="2008-11" db="EMBL/GenBank/DDBJ databases">
        <title>Draft genome sequence of Bacteroides pectinophilus (ATCC 43243).</title>
        <authorList>
            <person name="Sudarsanam P."/>
            <person name="Ley R."/>
            <person name="Guruge J."/>
            <person name="Turnbaugh P.J."/>
            <person name="Mahowald M."/>
            <person name="Liep D."/>
            <person name="Gordon J."/>
        </authorList>
    </citation>
    <scope>NUCLEOTIDE SEQUENCE [LARGE SCALE GENOMIC DNA]</scope>
    <source>
        <strain evidence="1 2">ATCC 43243</strain>
    </source>
</reference>
<reference evidence="1 2" key="2">
    <citation type="submission" date="2008-11" db="EMBL/GenBank/DDBJ databases">
        <authorList>
            <person name="Fulton L."/>
            <person name="Clifton S."/>
            <person name="Fulton B."/>
            <person name="Xu J."/>
            <person name="Minx P."/>
            <person name="Pepin K.H."/>
            <person name="Johnson M."/>
            <person name="Bhonagiri V."/>
            <person name="Nash W.E."/>
            <person name="Mardis E.R."/>
            <person name="Wilson R.K."/>
        </authorList>
    </citation>
    <scope>NUCLEOTIDE SEQUENCE [LARGE SCALE GENOMIC DNA]</scope>
    <source>
        <strain evidence="1 2">ATCC 43243</strain>
    </source>
</reference>
<dbReference type="Pfam" id="PF12784">
    <property type="entry name" value="PDDEXK_2"/>
    <property type="match status" value="1"/>
</dbReference>
<dbReference type="NCBIfam" id="TIGR01784">
    <property type="entry name" value="T_den_put_tspse"/>
    <property type="match status" value="1"/>
</dbReference>
<evidence type="ECO:0000313" key="2">
    <source>
        <dbReference type="Proteomes" id="UP000003136"/>
    </source>
</evidence>
<accession>B7AWA0</accession>